<sequence length="214" mass="23965">MEKYTRLKFFEHIPAVPDNGMILTRLGYRKTTTILDDDYKKTLMENINKGLMLCNTKGVFGTFKIEKRDEESVELDNGVVLKSKSLSKLLSNSMDVVLMASTVGKEIVDRIVDEINNNNASFGVVLDAVASETADAALDWMVDFINKMIRREGKKLTKMRYSPGYGDLPLSNQKLIYDVLNLERLGISITERFMLVPEKSVIAIAGVEGVGCNE</sequence>
<dbReference type="PIRSF" id="PIRSF037984">
    <property type="entry name" value="Met_synth_TM0269_prd"/>
    <property type="match status" value="1"/>
</dbReference>
<gene>
    <name evidence="1" type="ORF">M972_111651</name>
</gene>
<organism evidence="1 2">
    <name type="scientific">Acetivibrio thermocellus AD2</name>
    <dbReference type="NCBI Taxonomy" id="1138384"/>
    <lineage>
        <taxon>Bacteria</taxon>
        <taxon>Bacillati</taxon>
        <taxon>Bacillota</taxon>
        <taxon>Clostridia</taxon>
        <taxon>Eubacteriales</taxon>
        <taxon>Oscillospiraceae</taxon>
        <taxon>Acetivibrio</taxon>
    </lineage>
</organism>
<accession>A0AB36TGA5</accession>
<evidence type="ECO:0000313" key="1">
    <source>
        <dbReference type="EMBL" id="PFH02859.1"/>
    </source>
</evidence>
<evidence type="ECO:0000313" key="2">
    <source>
        <dbReference type="Proteomes" id="UP000223596"/>
    </source>
</evidence>
<comment type="caution">
    <text evidence="1">The sequence shown here is derived from an EMBL/GenBank/DDBJ whole genome shotgun (WGS) entry which is preliminary data.</text>
</comment>
<dbReference type="AlphaFoldDB" id="A0AB36TGA5"/>
<dbReference type="GeneID" id="35805382"/>
<dbReference type="SUPFAM" id="SSF56507">
    <property type="entry name" value="Methionine synthase activation domain-like"/>
    <property type="match status" value="1"/>
</dbReference>
<dbReference type="Proteomes" id="UP000223596">
    <property type="component" value="Unassembled WGS sequence"/>
</dbReference>
<dbReference type="InterPro" id="IPR037010">
    <property type="entry name" value="VitB12-dep_Met_synth_activ_sf"/>
</dbReference>
<dbReference type="EMBL" id="PDBW01000001">
    <property type="protein sequence ID" value="PFH02859.1"/>
    <property type="molecule type" value="Genomic_DNA"/>
</dbReference>
<name>A0AB36TGA5_ACETH</name>
<reference evidence="1 2" key="1">
    <citation type="submission" date="2017-09" db="EMBL/GenBank/DDBJ databases">
        <title>Evaluation of Pacific Biosciences Sequencing Technology to Finishing C. thermocellum Genome Sequences.</title>
        <authorList>
            <person name="Brown S."/>
        </authorList>
    </citation>
    <scope>NUCLEOTIDE SEQUENCE [LARGE SCALE GENOMIC DNA]</scope>
    <source>
        <strain evidence="1 2">AD2</strain>
    </source>
</reference>
<dbReference type="InterPro" id="IPR017342">
    <property type="entry name" value="S-AdoMet-dep_Met_synth_prd"/>
</dbReference>
<protein>
    <submittedName>
        <fullName evidence="1">Cobalamin-dependent methionine synthase-like protein</fullName>
    </submittedName>
</protein>
<dbReference type="Gene3D" id="3.40.109.40">
    <property type="match status" value="1"/>
</dbReference>
<proteinExistence type="predicted"/>
<dbReference type="GO" id="GO:0008705">
    <property type="term" value="F:methionine synthase activity"/>
    <property type="evidence" value="ECO:0007669"/>
    <property type="project" value="InterPro"/>
</dbReference>
<dbReference type="RefSeq" id="WP_003516590.1">
    <property type="nucleotide sequence ID" value="NZ_CP013828.1"/>
</dbReference>